<comment type="similarity">
    <text evidence="1">Belongs to the ABC transporter superfamily. ABCD family. Peroxisomal fatty acyl CoA transporter (TC 3.A.1.203) subfamily.</text>
</comment>
<dbReference type="InterPro" id="IPR050835">
    <property type="entry name" value="ABC_transporter_sub-D"/>
</dbReference>
<dbReference type="GO" id="GO:0005524">
    <property type="term" value="F:ATP binding"/>
    <property type="evidence" value="ECO:0007669"/>
    <property type="project" value="UniProtKB-KW"/>
</dbReference>
<keyword evidence="4" id="KW-0547">Nucleotide-binding</keyword>
<accession>A0A0C9M6E6</accession>
<evidence type="ECO:0000256" key="8">
    <source>
        <dbReference type="SAM" id="Phobius"/>
    </source>
</evidence>
<proteinExistence type="inferred from homology"/>
<keyword evidence="2" id="KW-0813">Transport</keyword>
<feature type="transmembrane region" description="Helical" evidence="8">
    <location>
        <begin position="336"/>
        <end position="357"/>
    </location>
</feature>
<evidence type="ECO:0000256" key="4">
    <source>
        <dbReference type="ARBA" id="ARBA00022741"/>
    </source>
</evidence>
<evidence type="ECO:0000313" key="11">
    <source>
        <dbReference type="Proteomes" id="UP000053815"/>
    </source>
</evidence>
<keyword evidence="11" id="KW-1185">Reference proteome</keyword>
<dbReference type="PROSITE" id="PS00211">
    <property type="entry name" value="ABC_TRANSPORTER_1"/>
    <property type="match status" value="1"/>
</dbReference>
<dbReference type="GO" id="GO:0016887">
    <property type="term" value="F:ATP hydrolysis activity"/>
    <property type="evidence" value="ECO:0007669"/>
    <property type="project" value="InterPro"/>
</dbReference>
<evidence type="ECO:0000259" key="9">
    <source>
        <dbReference type="PROSITE" id="PS50893"/>
    </source>
</evidence>
<gene>
    <name evidence="10" type="ORF">MAM1_0019c01721</name>
</gene>
<dbReference type="PANTHER" id="PTHR11384">
    <property type="entry name" value="ATP-BINDING CASSETTE, SUB-FAMILY D MEMBER"/>
    <property type="match status" value="1"/>
</dbReference>
<dbReference type="GO" id="GO:0005778">
    <property type="term" value="C:peroxisomal membrane"/>
    <property type="evidence" value="ECO:0007669"/>
    <property type="project" value="TreeGrafter"/>
</dbReference>
<evidence type="ECO:0000256" key="6">
    <source>
        <dbReference type="ARBA" id="ARBA00022989"/>
    </source>
</evidence>
<feature type="transmembrane region" description="Helical" evidence="8">
    <location>
        <begin position="79"/>
        <end position="101"/>
    </location>
</feature>
<evidence type="ECO:0000256" key="2">
    <source>
        <dbReference type="ARBA" id="ARBA00022448"/>
    </source>
</evidence>
<dbReference type="Pfam" id="PF06472">
    <property type="entry name" value="ABC_membrane_2"/>
    <property type="match status" value="1"/>
</dbReference>
<dbReference type="GO" id="GO:0006635">
    <property type="term" value="P:fatty acid beta-oxidation"/>
    <property type="evidence" value="ECO:0007669"/>
    <property type="project" value="TreeGrafter"/>
</dbReference>
<organism evidence="10">
    <name type="scientific">Mucor ambiguus</name>
    <dbReference type="NCBI Taxonomy" id="91626"/>
    <lineage>
        <taxon>Eukaryota</taxon>
        <taxon>Fungi</taxon>
        <taxon>Fungi incertae sedis</taxon>
        <taxon>Mucoromycota</taxon>
        <taxon>Mucoromycotina</taxon>
        <taxon>Mucoromycetes</taxon>
        <taxon>Mucorales</taxon>
        <taxon>Mucorineae</taxon>
        <taxon>Mucoraceae</taxon>
        <taxon>Mucor</taxon>
    </lineage>
</organism>
<keyword evidence="5 10" id="KW-0067">ATP-binding</keyword>
<dbReference type="GO" id="GO:0007031">
    <property type="term" value="P:peroxisome organization"/>
    <property type="evidence" value="ECO:0007669"/>
    <property type="project" value="TreeGrafter"/>
</dbReference>
<reference evidence="10" key="1">
    <citation type="submission" date="2014-09" db="EMBL/GenBank/DDBJ databases">
        <title>Draft genome sequence of an oleaginous Mucoromycotina fungus Mucor ambiguus NBRC6742.</title>
        <authorList>
            <person name="Takeda I."/>
            <person name="Yamane N."/>
            <person name="Morita T."/>
            <person name="Tamano K."/>
            <person name="Machida M."/>
            <person name="Baker S."/>
            <person name="Koike H."/>
        </authorList>
    </citation>
    <scope>NUCLEOTIDE SEQUENCE</scope>
    <source>
        <strain evidence="10">NBRC 6742</strain>
    </source>
</reference>
<dbReference type="InterPro" id="IPR027417">
    <property type="entry name" value="P-loop_NTPase"/>
</dbReference>
<dbReference type="OrthoDB" id="422637at2759"/>
<evidence type="ECO:0000256" key="5">
    <source>
        <dbReference type="ARBA" id="ARBA00022840"/>
    </source>
</evidence>
<keyword evidence="6 8" id="KW-1133">Transmembrane helix</keyword>
<dbReference type="Pfam" id="PF00005">
    <property type="entry name" value="ABC_tran"/>
    <property type="match status" value="1"/>
</dbReference>
<dbReference type="InterPro" id="IPR036640">
    <property type="entry name" value="ABC1_TM_sf"/>
</dbReference>
<dbReference type="Gene3D" id="3.40.50.300">
    <property type="entry name" value="P-loop containing nucleotide triphosphate hydrolases"/>
    <property type="match status" value="1"/>
</dbReference>
<dbReference type="GO" id="GO:0140359">
    <property type="term" value="F:ABC-type transporter activity"/>
    <property type="evidence" value="ECO:0007669"/>
    <property type="project" value="InterPro"/>
</dbReference>
<dbReference type="GO" id="GO:0042760">
    <property type="term" value="P:very long-chain fatty acid catabolic process"/>
    <property type="evidence" value="ECO:0007669"/>
    <property type="project" value="TreeGrafter"/>
</dbReference>
<evidence type="ECO:0000313" key="10">
    <source>
        <dbReference type="EMBL" id="GAN02279.1"/>
    </source>
</evidence>
<dbReference type="AlphaFoldDB" id="A0A0C9M6E6"/>
<dbReference type="InterPro" id="IPR003439">
    <property type="entry name" value="ABC_transporter-like_ATP-bd"/>
</dbReference>
<name>A0A0C9M6E6_9FUNG</name>
<dbReference type="GO" id="GO:0015910">
    <property type="term" value="P:long-chain fatty acid import into peroxisome"/>
    <property type="evidence" value="ECO:0007669"/>
    <property type="project" value="TreeGrafter"/>
</dbReference>
<feature type="transmembrane region" description="Helical" evidence="8">
    <location>
        <begin position="121"/>
        <end position="148"/>
    </location>
</feature>
<dbReference type="SMART" id="SM00382">
    <property type="entry name" value="AAA"/>
    <property type="match status" value="1"/>
</dbReference>
<evidence type="ECO:0000256" key="7">
    <source>
        <dbReference type="ARBA" id="ARBA00023136"/>
    </source>
</evidence>
<dbReference type="InterPro" id="IPR011527">
    <property type="entry name" value="ABC1_TM_dom"/>
</dbReference>
<keyword evidence="7 8" id="KW-0472">Membrane</keyword>
<dbReference type="STRING" id="91626.A0A0C9M6E6"/>
<feature type="transmembrane region" description="Helical" evidence="8">
    <location>
        <begin position="363"/>
        <end position="383"/>
    </location>
</feature>
<dbReference type="GO" id="GO:0005324">
    <property type="term" value="F:long-chain fatty acid transmembrane transporter activity"/>
    <property type="evidence" value="ECO:0007669"/>
    <property type="project" value="TreeGrafter"/>
</dbReference>
<dbReference type="SUPFAM" id="SSF52540">
    <property type="entry name" value="P-loop containing nucleoside triphosphate hydrolases"/>
    <property type="match status" value="1"/>
</dbReference>
<feature type="domain" description="ABC transporter" evidence="9">
    <location>
        <begin position="435"/>
        <end position="656"/>
    </location>
</feature>
<dbReference type="InterPro" id="IPR017871">
    <property type="entry name" value="ABC_transporter-like_CS"/>
</dbReference>
<dbReference type="SUPFAM" id="SSF90123">
    <property type="entry name" value="ABC transporter transmembrane region"/>
    <property type="match status" value="1"/>
</dbReference>
<protein>
    <submittedName>
        <fullName evidence="10">ATP-binding cassette sub-family D member 4</fullName>
    </submittedName>
</protein>
<dbReference type="PROSITE" id="PS50893">
    <property type="entry name" value="ABC_TRANSPORTER_2"/>
    <property type="match status" value="1"/>
</dbReference>
<evidence type="ECO:0000256" key="1">
    <source>
        <dbReference type="ARBA" id="ARBA00008575"/>
    </source>
</evidence>
<dbReference type="InterPro" id="IPR003593">
    <property type="entry name" value="AAA+_ATPase"/>
</dbReference>
<dbReference type="PANTHER" id="PTHR11384:SF59">
    <property type="entry name" value="LYSOSOMAL COBALAMIN TRANSPORTER ABCD4"/>
    <property type="match status" value="1"/>
</dbReference>
<feature type="transmembrane region" description="Helical" evidence="8">
    <location>
        <begin position="221"/>
        <end position="239"/>
    </location>
</feature>
<dbReference type="EMBL" id="DF836308">
    <property type="protein sequence ID" value="GAN02279.1"/>
    <property type="molecule type" value="Genomic_DNA"/>
</dbReference>
<dbReference type="Proteomes" id="UP000053815">
    <property type="component" value="Unassembled WGS sequence"/>
</dbReference>
<keyword evidence="3 8" id="KW-0812">Transmembrane</keyword>
<evidence type="ECO:0000256" key="3">
    <source>
        <dbReference type="ARBA" id="ARBA00022692"/>
    </source>
</evidence>
<sequence>MRQERLNSFSSDDPIFNQREDDIEEQIHQQNEKTVDTSTYSFDSVFFKRFARLLGILFKSSRLYTPWSTKKEARKHSLFWLYVTFITLGVSYEVLVYFVGMIPSQFYSILTSRDTVGFSKYILPCLLLVFSTATCKSLLNFMGGLFALKARRLLTIHLQNKYIKPKSMYTLVMNHEKVDNPDQRITQDVDKFAETLRQIVTNLIIAPVMVVYYTYKCWIVTGFAGPLLIYVYFLLGSFISRKFIQPIVNAVFFKELQEGNFRYLHVRLRQYAESIAFCEGEEEENGRAQHSLETLLTYQRTIVNKELPLKSKLKPVNKLSTPETLNILELVANEGFSYLGSILSYLIIAIPIFAGVFDGKDASELSAIISANSFVAMYLIYLFSTIIEQSSKLSDLAGFTARIGELLEALDQVAVEIEKMETEHPVRKEEQSDIIEFENVSLFSPRSKLIVHDLNLKICQGDHVAFVGPNGSGKTSILRALSCLWPCSEGRVHVPKVIMGKDIIFLPQMPYLIEGSLRDQIVYPNTTPAAKITDQEIVQLLQKVRLSHLSGLVKSYDTVYGQEWSKILSPGEQQRLVFARVFYWKPRFAVLDEATSAMDTDTEDYLYEALINMGTSVISVSHHPNVIGYHNTIVRLDGQGGYTIETKESSSSLVAV</sequence>
<dbReference type="CDD" id="cd03223">
    <property type="entry name" value="ABCD_peroxisomal_ALDP"/>
    <property type="match status" value="1"/>
</dbReference>